<feature type="compositionally biased region" description="Basic and acidic residues" evidence="1">
    <location>
        <begin position="36"/>
        <end position="48"/>
    </location>
</feature>
<sequence>MLIEVIKPVGVDKLNQLVERHQKLISDGLDIHAVPEKGEKPWKDKEKPGSQAPDSQKKDKKYPYGRYTVNDESRQWMGKEAYETQRLMKPMEEFYKKRYRSIEDTKGYQTAKTVCGTLSTVLVKFFLESYNFEKSIQENCAFMLLQGITGKGAPEIKDWQKDAVPKVQEGMKKLMPVIEENKVLTRLKKTVLNTVNRYTVRSPLEGYLEEFVLETYEKKLNSGFQGRYPYYHMGLGRIKDESDREAVEYAIFAADIVVSWSGFYQCEIAASEHRKLREAGTGIFLNLVRSGLAEAGGMKADTANQYTDYFYEIYQKEEHITPRTELNPMEKVVR</sequence>
<proteinExistence type="predicted"/>
<dbReference type="EMBL" id="DWUW01000058">
    <property type="protein sequence ID" value="HJD30698.1"/>
    <property type="molecule type" value="Genomic_DNA"/>
</dbReference>
<dbReference type="Proteomes" id="UP000823851">
    <property type="component" value="Unassembled WGS sequence"/>
</dbReference>
<evidence type="ECO:0000313" key="3">
    <source>
        <dbReference type="Proteomes" id="UP000823851"/>
    </source>
</evidence>
<comment type="caution">
    <text evidence="2">The sequence shown here is derived from an EMBL/GenBank/DDBJ whole genome shotgun (WGS) entry which is preliminary data.</text>
</comment>
<organism evidence="2 3">
    <name type="scientific">Candidatus Eisenbergiella stercorigallinarum</name>
    <dbReference type="NCBI Taxonomy" id="2838557"/>
    <lineage>
        <taxon>Bacteria</taxon>
        <taxon>Bacillati</taxon>
        <taxon>Bacillota</taxon>
        <taxon>Clostridia</taxon>
        <taxon>Lachnospirales</taxon>
        <taxon>Lachnospiraceae</taxon>
        <taxon>Eisenbergiella</taxon>
    </lineage>
</organism>
<evidence type="ECO:0000313" key="2">
    <source>
        <dbReference type="EMBL" id="HJD30698.1"/>
    </source>
</evidence>
<evidence type="ECO:0000256" key="1">
    <source>
        <dbReference type="SAM" id="MobiDB-lite"/>
    </source>
</evidence>
<protein>
    <submittedName>
        <fullName evidence="2">Uncharacterized protein</fullName>
    </submittedName>
</protein>
<gene>
    <name evidence="2" type="ORF">H9912_02030</name>
</gene>
<reference evidence="2" key="2">
    <citation type="submission" date="2021-04" db="EMBL/GenBank/DDBJ databases">
        <authorList>
            <person name="Gilroy R."/>
        </authorList>
    </citation>
    <scope>NUCLEOTIDE SEQUENCE</scope>
    <source>
        <strain evidence="2">ChiHjej8B7-25341</strain>
    </source>
</reference>
<dbReference type="AlphaFoldDB" id="A0A9D2QW20"/>
<accession>A0A9D2QW20</accession>
<name>A0A9D2QW20_9FIRM</name>
<reference evidence="2" key="1">
    <citation type="journal article" date="2021" name="PeerJ">
        <title>Extensive microbial diversity within the chicken gut microbiome revealed by metagenomics and culture.</title>
        <authorList>
            <person name="Gilroy R."/>
            <person name="Ravi A."/>
            <person name="Getino M."/>
            <person name="Pursley I."/>
            <person name="Horton D.L."/>
            <person name="Alikhan N.F."/>
            <person name="Baker D."/>
            <person name="Gharbi K."/>
            <person name="Hall N."/>
            <person name="Watson M."/>
            <person name="Adriaenssens E.M."/>
            <person name="Foster-Nyarko E."/>
            <person name="Jarju S."/>
            <person name="Secka A."/>
            <person name="Antonio M."/>
            <person name="Oren A."/>
            <person name="Chaudhuri R.R."/>
            <person name="La Ragione R."/>
            <person name="Hildebrand F."/>
            <person name="Pallen M.J."/>
        </authorList>
    </citation>
    <scope>NUCLEOTIDE SEQUENCE</scope>
    <source>
        <strain evidence="2">ChiHjej8B7-25341</strain>
    </source>
</reference>
<feature type="region of interest" description="Disordered" evidence="1">
    <location>
        <begin position="36"/>
        <end position="64"/>
    </location>
</feature>